<evidence type="ECO:0000313" key="1">
    <source>
        <dbReference type="EMBL" id="EEF46710.1"/>
    </source>
</evidence>
<keyword evidence="2" id="KW-1185">Reference proteome</keyword>
<gene>
    <name evidence="1" type="ORF">RCOM_1377650</name>
</gene>
<dbReference type="Proteomes" id="UP000008311">
    <property type="component" value="Unassembled WGS sequence"/>
</dbReference>
<name>B9RPI9_RICCO</name>
<sequence length="90" mass="10406">MEIEKRLTPLAFPFALPEGEVLSNVEELCQQVYLARFVLGSIGMGIAKAEGEMMKEAQIEVKNFEIARLWDRLHYYEAVNREMSQRNQEA</sequence>
<protein>
    <submittedName>
        <fullName evidence="1">Uncharacterized protein</fullName>
    </submittedName>
</protein>
<dbReference type="InParanoid" id="B9RPI9"/>
<dbReference type="STRING" id="3988.B9RPI9"/>
<organism evidence="1 2">
    <name type="scientific">Ricinus communis</name>
    <name type="common">Castor bean</name>
    <dbReference type="NCBI Taxonomy" id="3988"/>
    <lineage>
        <taxon>Eukaryota</taxon>
        <taxon>Viridiplantae</taxon>
        <taxon>Streptophyta</taxon>
        <taxon>Embryophyta</taxon>
        <taxon>Tracheophyta</taxon>
        <taxon>Spermatophyta</taxon>
        <taxon>Magnoliopsida</taxon>
        <taxon>eudicotyledons</taxon>
        <taxon>Gunneridae</taxon>
        <taxon>Pentapetalae</taxon>
        <taxon>rosids</taxon>
        <taxon>fabids</taxon>
        <taxon>Malpighiales</taxon>
        <taxon>Euphorbiaceae</taxon>
        <taxon>Acalyphoideae</taxon>
        <taxon>Acalypheae</taxon>
        <taxon>Ricinus</taxon>
    </lineage>
</organism>
<proteinExistence type="predicted"/>
<evidence type="ECO:0000313" key="2">
    <source>
        <dbReference type="Proteomes" id="UP000008311"/>
    </source>
</evidence>
<dbReference type="PANTHER" id="PTHR35490">
    <property type="entry name" value="BACTERIOPHAGE N4 ADSORPTION B PROTEIN"/>
    <property type="match status" value="1"/>
</dbReference>
<reference evidence="2" key="1">
    <citation type="journal article" date="2010" name="Nat. Biotechnol.">
        <title>Draft genome sequence of the oilseed species Ricinus communis.</title>
        <authorList>
            <person name="Chan A.P."/>
            <person name="Crabtree J."/>
            <person name="Zhao Q."/>
            <person name="Lorenzi H."/>
            <person name="Orvis J."/>
            <person name="Puiu D."/>
            <person name="Melake-Berhan A."/>
            <person name="Jones K.M."/>
            <person name="Redman J."/>
            <person name="Chen G."/>
            <person name="Cahoon E.B."/>
            <person name="Gedil M."/>
            <person name="Stanke M."/>
            <person name="Haas B.J."/>
            <person name="Wortman J.R."/>
            <person name="Fraser-Liggett C.M."/>
            <person name="Ravel J."/>
            <person name="Rabinowicz P.D."/>
        </authorList>
    </citation>
    <scope>NUCLEOTIDE SEQUENCE [LARGE SCALE GENOMIC DNA]</scope>
    <source>
        <strain evidence="2">cv. Hale</strain>
    </source>
</reference>
<dbReference type="PANTHER" id="PTHR35490:SF2">
    <property type="entry name" value="BACTERIOPHAGE N4 ADSORPTION B PROTEIN"/>
    <property type="match status" value="1"/>
</dbReference>
<accession>B9RPI9</accession>
<dbReference type="EMBL" id="EQ973795">
    <property type="protein sequence ID" value="EEF46710.1"/>
    <property type="molecule type" value="Genomic_DNA"/>
</dbReference>
<dbReference type="AlphaFoldDB" id="B9RPI9"/>